<organism evidence="2 3">
    <name type="scientific">Verrucosispora sioxanthis</name>
    <dbReference type="NCBI Taxonomy" id="2499994"/>
    <lineage>
        <taxon>Bacteria</taxon>
        <taxon>Bacillati</taxon>
        <taxon>Actinomycetota</taxon>
        <taxon>Actinomycetes</taxon>
        <taxon>Micromonosporales</taxon>
        <taxon>Micromonosporaceae</taxon>
        <taxon>Micromonospora</taxon>
    </lineage>
</organism>
<accession>A0A6M1L623</accession>
<dbReference type="NCBIfam" id="TIGR00702">
    <property type="entry name" value="YcaO-type kinase domain"/>
    <property type="match status" value="1"/>
</dbReference>
<evidence type="ECO:0000313" key="2">
    <source>
        <dbReference type="EMBL" id="NGM13554.1"/>
    </source>
</evidence>
<gene>
    <name evidence="2" type="ORF">ENC19_13230</name>
</gene>
<evidence type="ECO:0000259" key="1">
    <source>
        <dbReference type="PROSITE" id="PS51664"/>
    </source>
</evidence>
<evidence type="ECO:0000313" key="3">
    <source>
        <dbReference type="Proteomes" id="UP000478148"/>
    </source>
</evidence>
<comment type="caution">
    <text evidence="2">The sequence shown here is derived from an EMBL/GenBank/DDBJ whole genome shotgun (WGS) entry which is preliminary data.</text>
</comment>
<dbReference type="Gene3D" id="3.30.160.660">
    <property type="match status" value="1"/>
</dbReference>
<proteinExistence type="predicted"/>
<reference evidence="2 3" key="1">
    <citation type="submission" date="2020-02" db="EMBL/GenBank/DDBJ databases">
        <title>Draft Genome Sequence of Verrucosispora sp. Strain CWR15, Isolated from Gulf of Mexico Sponge.</title>
        <authorList>
            <person name="Kennedy S.J."/>
            <person name="Cella E."/>
            <person name="Azarian T."/>
            <person name="Baker B.J."/>
            <person name="Shaw L.N."/>
        </authorList>
    </citation>
    <scope>NUCLEOTIDE SEQUENCE [LARGE SCALE GENOMIC DNA]</scope>
    <source>
        <strain evidence="2 3">CWR15</strain>
    </source>
</reference>
<dbReference type="PANTHER" id="PTHR37809">
    <property type="entry name" value="RIBOSOMAL PROTEIN S12 METHYLTHIOTRANSFERASE ACCESSORY FACTOR YCAO"/>
    <property type="match status" value="1"/>
</dbReference>
<dbReference type="Pfam" id="PF02624">
    <property type="entry name" value="YcaO"/>
    <property type="match status" value="1"/>
</dbReference>
<dbReference type="AlphaFoldDB" id="A0A6M1L623"/>
<dbReference type="InterPro" id="IPR003776">
    <property type="entry name" value="YcaO-like_dom"/>
</dbReference>
<name>A0A6M1L623_9ACTN</name>
<sequence>MGVAAMTGSAGKGHLRGTHRLVPPEQTWAAIRPLLSVFGITRIADVTGLDDLGIPVYQAIRPASATLAVSQGKGVTHDLAKVSAAMEMIEFAHAERVTLPTARGPATECGDGSYGLRELQLVAGSLVSDTVVLDWLQGRTVLSGRTVPVPKQYVEMSNEFRREWAPPLFETSTNGLASGNCLDEAVLHGLYELIERDCLSGIEGMPRSTHTRVDPETIHDDDCQWLMARFRAADNWFEIVDATNDLDLPCYVVNLWSPSFPVLVSGSGCHLDPAVALNRALTEAAQSRLAIISGTRESIPEQVYLLQHVRQERPPPPGDDVPTVAFTRPDRADTTLADDLTAVAEQLVRRRGREPFYVDLGLGHEAIAVAKVVAPGLRFEAAHGLVERVGPR</sequence>
<dbReference type="Proteomes" id="UP000478148">
    <property type="component" value="Unassembled WGS sequence"/>
</dbReference>
<feature type="domain" description="YcaO" evidence="1">
    <location>
        <begin position="72"/>
        <end position="392"/>
    </location>
</feature>
<dbReference type="PANTHER" id="PTHR37809:SF1">
    <property type="entry name" value="RIBOSOMAL PROTEIN S12 METHYLTHIOTRANSFERASE ACCESSORY FACTOR YCAO"/>
    <property type="match status" value="1"/>
</dbReference>
<dbReference type="RefSeq" id="WP_164447499.1">
    <property type="nucleotide sequence ID" value="NZ_SAIY01000004.1"/>
</dbReference>
<dbReference type="PROSITE" id="PS51664">
    <property type="entry name" value="YCAO"/>
    <property type="match status" value="1"/>
</dbReference>
<protein>
    <submittedName>
        <fullName evidence="2">YcaO-like family protein</fullName>
    </submittedName>
</protein>
<keyword evidence="3" id="KW-1185">Reference proteome</keyword>
<dbReference type="EMBL" id="SAIY01000004">
    <property type="protein sequence ID" value="NGM13554.1"/>
    <property type="molecule type" value="Genomic_DNA"/>
</dbReference>